<evidence type="ECO:0000313" key="1">
    <source>
        <dbReference type="EMBL" id="KAI3359317.1"/>
    </source>
</evidence>
<proteinExistence type="predicted"/>
<evidence type="ECO:0000313" key="2">
    <source>
        <dbReference type="Proteomes" id="UP000831701"/>
    </source>
</evidence>
<comment type="caution">
    <text evidence="1">The sequence shown here is derived from an EMBL/GenBank/DDBJ whole genome shotgun (WGS) entry which is preliminary data.</text>
</comment>
<gene>
    <name evidence="1" type="ORF">L3Q82_002825</name>
</gene>
<name>A0ACB8VWL1_9TELE</name>
<accession>A0ACB8VWL1</accession>
<dbReference type="Proteomes" id="UP000831701">
    <property type="component" value="Chromosome 17"/>
</dbReference>
<organism evidence="1 2">
    <name type="scientific">Scortum barcoo</name>
    <name type="common">barcoo grunter</name>
    <dbReference type="NCBI Taxonomy" id="214431"/>
    <lineage>
        <taxon>Eukaryota</taxon>
        <taxon>Metazoa</taxon>
        <taxon>Chordata</taxon>
        <taxon>Craniata</taxon>
        <taxon>Vertebrata</taxon>
        <taxon>Euteleostomi</taxon>
        <taxon>Actinopterygii</taxon>
        <taxon>Neopterygii</taxon>
        <taxon>Teleostei</taxon>
        <taxon>Neoteleostei</taxon>
        <taxon>Acanthomorphata</taxon>
        <taxon>Eupercaria</taxon>
        <taxon>Centrarchiformes</taxon>
        <taxon>Terapontoidei</taxon>
        <taxon>Terapontidae</taxon>
        <taxon>Scortum</taxon>
    </lineage>
</organism>
<reference evidence="1" key="1">
    <citation type="submission" date="2022-04" db="EMBL/GenBank/DDBJ databases">
        <title>Jade perch genome.</title>
        <authorList>
            <person name="Chao B."/>
        </authorList>
    </citation>
    <scope>NUCLEOTIDE SEQUENCE</scope>
    <source>
        <strain evidence="1">CB-2022</strain>
    </source>
</reference>
<keyword evidence="2" id="KW-1185">Reference proteome</keyword>
<sequence>MEKKRFRVIISEDEDEEKEDDEEEDKGRRISPRKKMRVRYTVGYDDDNDDDDDDDDDYDDDEEDEDAEEQPGPSTLNTHKQRAREKRLLPVTCGNKKGILDTEKLRRSKLRLLQHNTHTREQCIACEGCWFTPPEFENHAGRGSSKKWKATIYFKNLPLNFWFEKGHLTTKGFKCRQAKTKKQEIVQSSGSSSEEDSEIQSAEETKEDDVVDRYWLSDDEELVKTEEGEEGRVRAENGGEAADSDVDKSEEEEDKVATHNEDKQVFEEMEAKPILLERERALQREVKVIITRLPEYKRHLSTTSNSQTPNSTMAKTKELSKDTRNKIVDLHQAGKTESAIGKQLGVV</sequence>
<dbReference type="EMBL" id="CM041547">
    <property type="protein sequence ID" value="KAI3359317.1"/>
    <property type="molecule type" value="Genomic_DNA"/>
</dbReference>
<protein>
    <submittedName>
        <fullName evidence="1">Uncharacterized protein</fullName>
    </submittedName>
</protein>